<feature type="transmembrane region" description="Helical" evidence="2">
    <location>
        <begin position="212"/>
        <end position="232"/>
    </location>
</feature>
<keyword evidence="2" id="KW-0812">Transmembrane</keyword>
<evidence type="ECO:0000313" key="3">
    <source>
        <dbReference type="EMBL" id="ETN82514.1"/>
    </source>
</evidence>
<dbReference type="GeneID" id="25347930"/>
<dbReference type="Pfam" id="PF05884">
    <property type="entry name" value="ZYG-11_interact"/>
    <property type="match status" value="1"/>
</dbReference>
<evidence type="ECO:0000256" key="1">
    <source>
        <dbReference type="SAM" id="Coils"/>
    </source>
</evidence>
<protein>
    <submittedName>
        <fullName evidence="3">Uncharacterized protein</fullName>
    </submittedName>
</protein>
<gene>
    <name evidence="3" type="ORF">NECAME_07900</name>
</gene>
<dbReference type="PANTHER" id="PTHR31176">
    <property type="entry name" value="MFS DOMAIN-CONTAINING PROTEIN-RELATED"/>
    <property type="match status" value="1"/>
</dbReference>
<accession>W2TLK8</accession>
<proteinExistence type="predicted"/>
<keyword evidence="2" id="KW-1133">Transmembrane helix</keyword>
<dbReference type="InterPro" id="IPR008574">
    <property type="entry name" value="Nematodes_ZYG-11_interact"/>
</dbReference>
<keyword evidence="4" id="KW-1185">Reference proteome</keyword>
<dbReference type="OMA" id="DEMMIKI"/>
<dbReference type="CTD" id="25347930"/>
<evidence type="ECO:0000256" key="2">
    <source>
        <dbReference type="SAM" id="Phobius"/>
    </source>
</evidence>
<dbReference type="KEGG" id="nai:NECAME_07900"/>
<dbReference type="STRING" id="51031.W2TLK8"/>
<feature type="transmembrane region" description="Helical" evidence="2">
    <location>
        <begin position="157"/>
        <end position="175"/>
    </location>
</feature>
<feature type="transmembrane region" description="Helical" evidence="2">
    <location>
        <begin position="64"/>
        <end position="90"/>
    </location>
</feature>
<dbReference type="EMBL" id="KI658446">
    <property type="protein sequence ID" value="ETN82514.1"/>
    <property type="molecule type" value="Genomic_DNA"/>
</dbReference>
<keyword evidence="2" id="KW-0472">Membrane</keyword>
<feature type="coiled-coil region" evidence="1">
    <location>
        <begin position="13"/>
        <end position="40"/>
    </location>
</feature>
<name>W2TLK8_NECAM</name>
<evidence type="ECO:0000313" key="4">
    <source>
        <dbReference type="Proteomes" id="UP000053676"/>
    </source>
</evidence>
<dbReference type="PANTHER" id="PTHR31176:SF1">
    <property type="entry name" value="MFS DOMAIN-CONTAINING PROTEIN-RELATED"/>
    <property type="match status" value="1"/>
</dbReference>
<keyword evidence="1" id="KW-0175">Coiled coil</keyword>
<feature type="transmembrane region" description="Helical" evidence="2">
    <location>
        <begin position="187"/>
        <end position="206"/>
    </location>
</feature>
<feature type="transmembrane region" description="Helical" evidence="2">
    <location>
        <begin position="96"/>
        <end position="114"/>
    </location>
</feature>
<dbReference type="AlphaFoldDB" id="W2TLK8"/>
<dbReference type="Proteomes" id="UP000053676">
    <property type="component" value="Unassembled WGS sequence"/>
</dbReference>
<dbReference type="OrthoDB" id="5825307at2759"/>
<reference evidence="4" key="1">
    <citation type="journal article" date="2014" name="Nat. Genet.">
        <title>Genome of the human hookworm Necator americanus.</title>
        <authorList>
            <person name="Tang Y.T."/>
            <person name="Gao X."/>
            <person name="Rosa B.A."/>
            <person name="Abubucker S."/>
            <person name="Hallsworth-Pepin K."/>
            <person name="Martin J."/>
            <person name="Tyagi R."/>
            <person name="Heizer E."/>
            <person name="Zhang X."/>
            <person name="Bhonagiri-Palsikar V."/>
            <person name="Minx P."/>
            <person name="Warren W.C."/>
            <person name="Wang Q."/>
            <person name="Zhan B."/>
            <person name="Hotez P.J."/>
            <person name="Sternberg P.W."/>
            <person name="Dougall A."/>
            <person name="Gaze S.T."/>
            <person name="Mulvenna J."/>
            <person name="Sotillo J."/>
            <person name="Ranganathan S."/>
            <person name="Rabelo E.M."/>
            <person name="Wilson R.K."/>
            <person name="Felgner P.L."/>
            <person name="Bethony J."/>
            <person name="Hawdon J.M."/>
            <person name="Gasser R.B."/>
            <person name="Loukas A."/>
            <person name="Mitreva M."/>
        </authorList>
    </citation>
    <scope>NUCLEOTIDE SEQUENCE [LARGE SCALE GENOMIC DNA]</scope>
</reference>
<organism evidence="3 4">
    <name type="scientific">Necator americanus</name>
    <name type="common">Human hookworm</name>
    <dbReference type="NCBI Taxonomy" id="51031"/>
    <lineage>
        <taxon>Eukaryota</taxon>
        <taxon>Metazoa</taxon>
        <taxon>Ecdysozoa</taxon>
        <taxon>Nematoda</taxon>
        <taxon>Chromadorea</taxon>
        <taxon>Rhabditida</taxon>
        <taxon>Rhabditina</taxon>
        <taxon>Rhabditomorpha</taxon>
        <taxon>Strongyloidea</taxon>
        <taxon>Ancylostomatidae</taxon>
        <taxon>Bunostominae</taxon>
        <taxon>Necator</taxon>
    </lineage>
</organism>
<sequence>MSTALTDTYGNYQNDMERTLGSLRNQVAQLQQDLPKMIKDVQPNSKEILNAVKSTKRVSGPQRVVVEVFAWSSVMVLASTIGSMLGAYILGPFASLFFGKFAAALLAFVIIPVVSHATIKNKERHFESDNRIRTMLLSTSIGQGALAGYAINSLYLSAQPLAFVTPAVVSVGYTISVRQTNGDRAQILGISLGLACLTNVLLGTMLSGNTSSYQFLTLGYVGIAGVIMQLVLHDSSSRGYTYQNALNSLYLLFKGATYYCFGTYIE</sequence>